<dbReference type="SUPFAM" id="SSF53474">
    <property type="entry name" value="alpha/beta-Hydrolases"/>
    <property type="match status" value="1"/>
</dbReference>
<dbReference type="PANTHER" id="PTHR48182:SF2">
    <property type="entry name" value="PROTEIN SERAC1"/>
    <property type="match status" value="1"/>
</dbReference>
<gene>
    <name evidence="10" type="ORF">OIDMADRAFT_128525</name>
</gene>
<evidence type="ECO:0000256" key="7">
    <source>
        <dbReference type="ARBA" id="ARBA00023136"/>
    </source>
</evidence>
<keyword evidence="5" id="KW-0256">Endoplasmic reticulum</keyword>
<dbReference type="EMBL" id="KN832880">
    <property type="protein sequence ID" value="KIM98334.1"/>
    <property type="molecule type" value="Genomic_DNA"/>
</dbReference>
<accession>A0A0C3H4Q0</accession>
<dbReference type="OrthoDB" id="427518at2759"/>
<feature type="region of interest" description="Disordered" evidence="8">
    <location>
        <begin position="1"/>
        <end position="43"/>
    </location>
</feature>
<keyword evidence="11" id="KW-1185">Reference proteome</keyword>
<name>A0A0C3H4Q0_OIDMZ</name>
<dbReference type="Proteomes" id="UP000054321">
    <property type="component" value="Unassembled WGS sequence"/>
</dbReference>
<dbReference type="Pfam" id="PF05057">
    <property type="entry name" value="DUF676"/>
    <property type="match status" value="1"/>
</dbReference>
<dbReference type="HOGENOM" id="CLU_000288_182_0_1"/>
<sequence length="325" mass="36387">MNFLTLVSRSKKRKERHETPASSGEASWAQRDEDSTPIQKGQNHGVRLLHQPSVPTNTLVDIVFVHGLTGNAYSTWYNEQHALHWPSKLLKDDIPEARIFTFGYDADVASFWGGASQNRLANHAENMLGDLAGEGEETVSKDDRSIIFVVHSLGGLVTEKALQLSENNAETHLRQIEACTIGILFLGTPHSGSGFAPFAKSVAQALKIAGKRVNTDILDALKQDSQTLLDVEDWFGHWLRRRSEKGKAVDITSLLEEKELPIVGKVVTEASTRIFGYPMYGINENHMNMTKFTSAKDPGYKTVTRELRRWIKKLQDQKGRDRAIH</sequence>
<reference evidence="11" key="2">
    <citation type="submission" date="2015-01" db="EMBL/GenBank/DDBJ databases">
        <title>Evolutionary Origins and Diversification of the Mycorrhizal Mutualists.</title>
        <authorList>
            <consortium name="DOE Joint Genome Institute"/>
            <consortium name="Mycorrhizal Genomics Consortium"/>
            <person name="Kohler A."/>
            <person name="Kuo A."/>
            <person name="Nagy L.G."/>
            <person name="Floudas D."/>
            <person name="Copeland A."/>
            <person name="Barry K.W."/>
            <person name="Cichocki N."/>
            <person name="Veneault-Fourrey C."/>
            <person name="LaButti K."/>
            <person name="Lindquist E.A."/>
            <person name="Lipzen A."/>
            <person name="Lundell T."/>
            <person name="Morin E."/>
            <person name="Murat C."/>
            <person name="Riley R."/>
            <person name="Ohm R."/>
            <person name="Sun H."/>
            <person name="Tunlid A."/>
            <person name="Henrissat B."/>
            <person name="Grigoriev I.V."/>
            <person name="Hibbett D.S."/>
            <person name="Martin F."/>
        </authorList>
    </citation>
    <scope>NUCLEOTIDE SEQUENCE [LARGE SCALE GENOMIC DNA]</scope>
    <source>
        <strain evidence="11">Zn</strain>
    </source>
</reference>
<evidence type="ECO:0000256" key="1">
    <source>
        <dbReference type="ARBA" id="ARBA00004173"/>
    </source>
</evidence>
<keyword evidence="6" id="KW-0496">Mitochondrion</keyword>
<evidence type="ECO:0000313" key="10">
    <source>
        <dbReference type="EMBL" id="KIM98334.1"/>
    </source>
</evidence>
<proteinExistence type="inferred from homology"/>
<dbReference type="PANTHER" id="PTHR48182">
    <property type="entry name" value="PROTEIN SERAC1"/>
    <property type="match status" value="1"/>
</dbReference>
<evidence type="ECO:0000256" key="3">
    <source>
        <dbReference type="ARBA" id="ARBA00004370"/>
    </source>
</evidence>
<organism evidence="10 11">
    <name type="scientific">Oidiodendron maius (strain Zn)</name>
    <dbReference type="NCBI Taxonomy" id="913774"/>
    <lineage>
        <taxon>Eukaryota</taxon>
        <taxon>Fungi</taxon>
        <taxon>Dikarya</taxon>
        <taxon>Ascomycota</taxon>
        <taxon>Pezizomycotina</taxon>
        <taxon>Leotiomycetes</taxon>
        <taxon>Leotiomycetes incertae sedis</taxon>
        <taxon>Myxotrichaceae</taxon>
        <taxon>Oidiodendron</taxon>
    </lineage>
</organism>
<evidence type="ECO:0000313" key="11">
    <source>
        <dbReference type="Proteomes" id="UP000054321"/>
    </source>
</evidence>
<reference evidence="10 11" key="1">
    <citation type="submission" date="2014-04" db="EMBL/GenBank/DDBJ databases">
        <authorList>
            <consortium name="DOE Joint Genome Institute"/>
            <person name="Kuo A."/>
            <person name="Martino E."/>
            <person name="Perotto S."/>
            <person name="Kohler A."/>
            <person name="Nagy L.G."/>
            <person name="Floudas D."/>
            <person name="Copeland A."/>
            <person name="Barry K.W."/>
            <person name="Cichocki N."/>
            <person name="Veneault-Fourrey C."/>
            <person name="LaButti K."/>
            <person name="Lindquist E.A."/>
            <person name="Lipzen A."/>
            <person name="Lundell T."/>
            <person name="Morin E."/>
            <person name="Murat C."/>
            <person name="Sun H."/>
            <person name="Tunlid A."/>
            <person name="Henrissat B."/>
            <person name="Grigoriev I.V."/>
            <person name="Hibbett D.S."/>
            <person name="Martin F."/>
            <person name="Nordberg H.P."/>
            <person name="Cantor M.N."/>
            <person name="Hua S.X."/>
        </authorList>
    </citation>
    <scope>NUCLEOTIDE SEQUENCE [LARGE SCALE GENOMIC DNA]</scope>
    <source>
        <strain evidence="10 11">Zn</strain>
    </source>
</reference>
<evidence type="ECO:0000256" key="5">
    <source>
        <dbReference type="ARBA" id="ARBA00022824"/>
    </source>
</evidence>
<evidence type="ECO:0000259" key="9">
    <source>
        <dbReference type="Pfam" id="PF05057"/>
    </source>
</evidence>
<dbReference type="Gene3D" id="3.40.50.1820">
    <property type="entry name" value="alpha/beta hydrolase"/>
    <property type="match status" value="1"/>
</dbReference>
<dbReference type="AlphaFoldDB" id="A0A0C3H4Q0"/>
<dbReference type="GO" id="GO:0005739">
    <property type="term" value="C:mitochondrion"/>
    <property type="evidence" value="ECO:0007669"/>
    <property type="project" value="UniProtKB-SubCell"/>
</dbReference>
<evidence type="ECO:0000256" key="4">
    <source>
        <dbReference type="ARBA" id="ARBA00007920"/>
    </source>
</evidence>
<dbReference type="InParanoid" id="A0A0C3H4Q0"/>
<feature type="domain" description="DUF676" evidence="9">
    <location>
        <begin position="62"/>
        <end position="197"/>
    </location>
</feature>
<dbReference type="InterPro" id="IPR052374">
    <property type="entry name" value="SERAC1"/>
</dbReference>
<evidence type="ECO:0000256" key="8">
    <source>
        <dbReference type="SAM" id="MobiDB-lite"/>
    </source>
</evidence>
<comment type="similarity">
    <text evidence="4">Belongs to the putative lipase ROG1 family.</text>
</comment>
<evidence type="ECO:0000256" key="2">
    <source>
        <dbReference type="ARBA" id="ARBA00004240"/>
    </source>
</evidence>
<keyword evidence="7" id="KW-0472">Membrane</keyword>
<evidence type="ECO:0000256" key="6">
    <source>
        <dbReference type="ARBA" id="ARBA00023128"/>
    </source>
</evidence>
<dbReference type="InterPro" id="IPR029058">
    <property type="entry name" value="AB_hydrolase_fold"/>
</dbReference>
<comment type="subcellular location">
    <subcellularLocation>
        <location evidence="2">Endoplasmic reticulum</location>
    </subcellularLocation>
    <subcellularLocation>
        <location evidence="3">Membrane</location>
    </subcellularLocation>
    <subcellularLocation>
        <location evidence="1">Mitochondrion</location>
    </subcellularLocation>
</comment>
<dbReference type="InterPro" id="IPR007751">
    <property type="entry name" value="DUF676_lipase-like"/>
</dbReference>
<dbReference type="GO" id="GO:0016020">
    <property type="term" value="C:membrane"/>
    <property type="evidence" value="ECO:0007669"/>
    <property type="project" value="UniProtKB-SubCell"/>
</dbReference>
<protein>
    <recommendedName>
        <fullName evidence="9">DUF676 domain-containing protein</fullName>
    </recommendedName>
</protein>
<dbReference type="GO" id="GO:0005783">
    <property type="term" value="C:endoplasmic reticulum"/>
    <property type="evidence" value="ECO:0007669"/>
    <property type="project" value="UniProtKB-SubCell"/>
</dbReference>